<keyword evidence="6" id="KW-0170">Cobalt</keyword>
<organism evidence="11 12">
    <name type="scientific">Candidatus Endoriftia persephonae</name>
    <dbReference type="NCBI Taxonomy" id="393765"/>
    <lineage>
        <taxon>Bacteria</taxon>
        <taxon>Pseudomonadati</taxon>
        <taxon>Pseudomonadota</taxon>
        <taxon>Gammaproteobacteria</taxon>
        <taxon>Chromatiales</taxon>
        <taxon>Sedimenticolaceae</taxon>
        <taxon>Candidatus Endoriftia</taxon>
    </lineage>
</organism>
<evidence type="ECO:0000256" key="6">
    <source>
        <dbReference type="ARBA" id="ARBA00023285"/>
    </source>
</evidence>
<dbReference type="InterPro" id="IPR005170">
    <property type="entry name" value="Transptr-assoc_dom"/>
</dbReference>
<feature type="domain" description="CBS" evidence="10">
    <location>
        <begin position="135"/>
        <end position="192"/>
    </location>
</feature>
<dbReference type="Pfam" id="PF03471">
    <property type="entry name" value="CorC_HlyC"/>
    <property type="match status" value="1"/>
</dbReference>
<dbReference type="PANTHER" id="PTHR22777">
    <property type="entry name" value="HEMOLYSIN-RELATED"/>
    <property type="match status" value="1"/>
</dbReference>
<protein>
    <recommendedName>
        <fullName evidence="8">Magnesium and cobalt efflux protein CorC</fullName>
    </recommendedName>
</protein>
<feature type="domain" description="CBS" evidence="10">
    <location>
        <begin position="69"/>
        <end position="128"/>
    </location>
</feature>
<evidence type="ECO:0000256" key="8">
    <source>
        <dbReference type="ARBA" id="ARBA00040729"/>
    </source>
</evidence>
<evidence type="ECO:0000259" key="10">
    <source>
        <dbReference type="PROSITE" id="PS51371"/>
    </source>
</evidence>
<evidence type="ECO:0000256" key="4">
    <source>
        <dbReference type="ARBA" id="ARBA00022842"/>
    </source>
</evidence>
<dbReference type="GO" id="GO:0050660">
    <property type="term" value="F:flavin adenine dinucleotide binding"/>
    <property type="evidence" value="ECO:0007669"/>
    <property type="project" value="InterPro"/>
</dbReference>
<keyword evidence="4" id="KW-0460">Magnesium</keyword>
<dbReference type="InterPro" id="IPR000644">
    <property type="entry name" value="CBS_dom"/>
</dbReference>
<evidence type="ECO:0000313" key="11">
    <source>
        <dbReference type="EMBL" id="USF87362.1"/>
    </source>
</evidence>
<dbReference type="InterPro" id="IPR046342">
    <property type="entry name" value="CBS_dom_sf"/>
</dbReference>
<dbReference type="Pfam" id="PF00571">
    <property type="entry name" value="CBS"/>
    <property type="match status" value="2"/>
</dbReference>
<dbReference type="GO" id="GO:0005886">
    <property type="term" value="C:plasma membrane"/>
    <property type="evidence" value="ECO:0007669"/>
    <property type="project" value="TreeGrafter"/>
</dbReference>
<dbReference type="KEGG" id="eps:L0Y14_14750"/>
<dbReference type="PROSITE" id="PS51371">
    <property type="entry name" value="CBS"/>
    <property type="match status" value="2"/>
</dbReference>
<dbReference type="EMBL" id="CP090569">
    <property type="protein sequence ID" value="USF87362.1"/>
    <property type="molecule type" value="Genomic_DNA"/>
</dbReference>
<evidence type="ECO:0000256" key="9">
    <source>
        <dbReference type="PROSITE-ProRule" id="PRU00703"/>
    </source>
</evidence>
<dbReference type="PANTHER" id="PTHR22777:SF27">
    <property type="entry name" value="MAGNESIUM AND COBALT EFFLUX PROTEIN CORC"/>
    <property type="match status" value="1"/>
</dbReference>
<evidence type="ECO:0000256" key="2">
    <source>
        <dbReference type="ARBA" id="ARBA00022448"/>
    </source>
</evidence>
<keyword evidence="3" id="KW-0677">Repeat</keyword>
<comment type="similarity">
    <text evidence="1">Belongs to the UPF0053 family.</text>
</comment>
<dbReference type="AlphaFoldDB" id="A0A9J6ZX56"/>
<dbReference type="RefSeq" id="WP_005961713.1">
    <property type="nucleotide sequence ID" value="NZ_CP090569.1"/>
</dbReference>
<comment type="function">
    <text evidence="7">Plays a role in the transport of magnesium and cobalt ions.</text>
</comment>
<evidence type="ECO:0000256" key="1">
    <source>
        <dbReference type="ARBA" id="ARBA00006337"/>
    </source>
</evidence>
<proteinExistence type="inferred from homology"/>
<evidence type="ECO:0000256" key="7">
    <source>
        <dbReference type="ARBA" id="ARBA00037273"/>
    </source>
</evidence>
<keyword evidence="2" id="KW-0813">Transport</keyword>
<evidence type="ECO:0000256" key="5">
    <source>
        <dbReference type="ARBA" id="ARBA00023122"/>
    </source>
</evidence>
<dbReference type="FunFam" id="3.10.580.10:FF:000002">
    <property type="entry name" value="Magnesium/cobalt efflux protein CorC"/>
    <property type="match status" value="1"/>
</dbReference>
<dbReference type="SMART" id="SM00116">
    <property type="entry name" value="CBS"/>
    <property type="match status" value="2"/>
</dbReference>
<dbReference type="InterPro" id="IPR036318">
    <property type="entry name" value="FAD-bd_PCMH-like_sf"/>
</dbReference>
<dbReference type="InterPro" id="IPR016169">
    <property type="entry name" value="FAD-bd_PCMH_sub2"/>
</dbReference>
<reference evidence="11" key="1">
    <citation type="journal article" date="2022" name="Mol. Ecol. Resour.">
        <title>The complete and closed genome of the facultative generalist Candidatus Endoriftia persephone from deep-sea hydrothermal vents.</title>
        <authorList>
            <person name="de Oliveira A.L."/>
            <person name="Srivastava A."/>
            <person name="Espada-Hinojosa S."/>
            <person name="Bright M."/>
        </authorList>
    </citation>
    <scope>NUCLEOTIDE SEQUENCE</scope>
    <source>
        <strain evidence="11">Tica-EPR-9o50.N</strain>
    </source>
</reference>
<evidence type="ECO:0000313" key="12">
    <source>
        <dbReference type="Proteomes" id="UP001056649"/>
    </source>
</evidence>
<dbReference type="SUPFAM" id="SSF56176">
    <property type="entry name" value="FAD-binding/transporter-associated domain-like"/>
    <property type="match status" value="1"/>
</dbReference>
<keyword evidence="12" id="KW-1185">Reference proteome</keyword>
<dbReference type="Gene3D" id="3.30.465.10">
    <property type="match status" value="1"/>
</dbReference>
<keyword evidence="5 9" id="KW-0129">CBS domain</keyword>
<name>A0A9J6ZX56_9GAMM</name>
<dbReference type="InterPro" id="IPR044751">
    <property type="entry name" value="Ion_transp-like_CBS"/>
</dbReference>
<dbReference type="Proteomes" id="UP001056649">
    <property type="component" value="Chromosome"/>
</dbReference>
<dbReference type="InterPro" id="IPR054115">
    <property type="entry name" value="CorC_N"/>
</dbReference>
<dbReference type="SMART" id="SM01091">
    <property type="entry name" value="CorC_HlyC"/>
    <property type="match status" value="1"/>
</dbReference>
<dbReference type="CDD" id="cd04590">
    <property type="entry name" value="CBS_pair_CorC_HlyC_assoc"/>
    <property type="match status" value="1"/>
</dbReference>
<evidence type="ECO:0000256" key="3">
    <source>
        <dbReference type="ARBA" id="ARBA00022737"/>
    </source>
</evidence>
<accession>A0A9J6ZX56</accession>
<sequence>MSSKDRPMFGSFQAWLKRISQRFRSEPEDKAQLVELLQESNKRRLLDHDTLSMIEGAMQVSEMRVRDIMVPRAEMVVLRRDDTLEEILPVAVESAHSRFPVIGDDKGEVVGILLAKDLLAWCQSADQRRFQIRDLLRSAVFVPESKRLNVLLQEFRASRNHMAIVIDEYGAAAGLVTIEDVLEQIVGEIEDEHDYDEGGNIFRRSNQEYMVKARTEIGEFNDCFDSNLQDDEFDTVGGLVVNAFGHLPKKDESVDIGRFRFRVMRADSRRLHLLSLTLLQSAAPPQEE</sequence>
<dbReference type="Pfam" id="PF21917">
    <property type="entry name" value="NMB0537_N"/>
    <property type="match status" value="1"/>
</dbReference>
<dbReference type="Gene3D" id="3.10.580.10">
    <property type="entry name" value="CBS-domain"/>
    <property type="match status" value="1"/>
</dbReference>
<dbReference type="SUPFAM" id="SSF54631">
    <property type="entry name" value="CBS-domain pair"/>
    <property type="match status" value="1"/>
</dbReference>
<gene>
    <name evidence="11" type="ORF">L0Y14_14750</name>
</gene>